<dbReference type="Pfam" id="PF00702">
    <property type="entry name" value="Hydrolase"/>
    <property type="match status" value="1"/>
</dbReference>
<dbReference type="Proteomes" id="UP000054024">
    <property type="component" value="Unassembled WGS sequence"/>
</dbReference>
<dbReference type="InterPro" id="IPR023214">
    <property type="entry name" value="HAD_sf"/>
</dbReference>
<dbReference type="STRING" id="146536.AQI70_23395"/>
<dbReference type="OrthoDB" id="4547358at2"/>
<dbReference type="NCBIfam" id="TIGR01549">
    <property type="entry name" value="HAD-SF-IA-v1"/>
    <property type="match status" value="1"/>
</dbReference>
<sequence length="246" mass="26216">MAAAQALLEWASGVLFDFDGPVCRLFPRDSSRPLADELRRLVTAFGLDDVLTGDERTGKDPHLVLRAVHRAAARSAVRRRFADVDFARLVGVLEATVTEGELAAVRVAWPTPDADAFIGSLADRGLSLAVVTNNSPRAVERYLGERGLEGRFKAIHGRTADPGLMKPHPDVVRRALAGLGLPPQDAVMIGDTPTDLEAALEAGVGFIGYGRNEAKRKLLRDAGAKVVLGAYAPLTEGTGGLNASFR</sequence>
<evidence type="ECO:0000313" key="2">
    <source>
        <dbReference type="Proteomes" id="UP000054024"/>
    </source>
</evidence>
<dbReference type="InterPro" id="IPR036412">
    <property type="entry name" value="HAD-like_sf"/>
</dbReference>
<dbReference type="InterPro" id="IPR006439">
    <property type="entry name" value="HAD-SF_hydro_IA"/>
</dbReference>
<dbReference type="GO" id="GO:0005829">
    <property type="term" value="C:cytosol"/>
    <property type="evidence" value="ECO:0007669"/>
    <property type="project" value="TreeGrafter"/>
</dbReference>
<keyword evidence="2" id="KW-1185">Reference proteome</keyword>
<protein>
    <submittedName>
        <fullName evidence="1">Hydrolase</fullName>
    </submittedName>
</protein>
<dbReference type="InterPro" id="IPR050155">
    <property type="entry name" value="HAD-like_hydrolase_sf"/>
</dbReference>
<dbReference type="NCBIfam" id="TIGR01509">
    <property type="entry name" value="HAD-SF-IA-v3"/>
    <property type="match status" value="1"/>
</dbReference>
<reference evidence="1 2" key="1">
    <citation type="submission" date="2015-10" db="EMBL/GenBank/DDBJ databases">
        <title>Draft genome sequence of Streptomyces curacoi DSM 40107, type strain for the species Streptomyces curacoi.</title>
        <authorList>
            <person name="Ruckert C."/>
            <person name="Winkler A."/>
            <person name="Kalinowski J."/>
            <person name="Kampfer P."/>
            <person name="Glaeser S."/>
        </authorList>
    </citation>
    <scope>NUCLEOTIDE SEQUENCE [LARGE SCALE GENOMIC DNA]</scope>
    <source>
        <strain evidence="1 2">DSM 40107</strain>
    </source>
</reference>
<dbReference type="GO" id="GO:0008967">
    <property type="term" value="F:phosphoglycolate phosphatase activity"/>
    <property type="evidence" value="ECO:0007669"/>
    <property type="project" value="TreeGrafter"/>
</dbReference>
<gene>
    <name evidence="1" type="ORF">AQI70_23395</name>
</gene>
<dbReference type="Gene3D" id="3.40.50.1000">
    <property type="entry name" value="HAD superfamily/HAD-like"/>
    <property type="match status" value="1"/>
</dbReference>
<keyword evidence="1" id="KW-0378">Hydrolase</keyword>
<dbReference type="SUPFAM" id="SSF56784">
    <property type="entry name" value="HAD-like"/>
    <property type="match status" value="1"/>
</dbReference>
<dbReference type="EMBL" id="LMWJ01000017">
    <property type="protein sequence ID" value="KUM72254.1"/>
    <property type="molecule type" value="Genomic_DNA"/>
</dbReference>
<dbReference type="GO" id="GO:0006281">
    <property type="term" value="P:DNA repair"/>
    <property type="evidence" value="ECO:0007669"/>
    <property type="project" value="TreeGrafter"/>
</dbReference>
<name>A0A117P394_9ACTN</name>
<evidence type="ECO:0000313" key="1">
    <source>
        <dbReference type="EMBL" id="KUM72254.1"/>
    </source>
</evidence>
<dbReference type="PANTHER" id="PTHR43434:SF1">
    <property type="entry name" value="PHOSPHOGLYCOLATE PHOSPHATASE"/>
    <property type="match status" value="1"/>
</dbReference>
<proteinExistence type="predicted"/>
<dbReference type="AlphaFoldDB" id="A0A117P394"/>
<accession>A0A117P394</accession>
<organism evidence="1 2">
    <name type="scientific">Streptomyces curacoi</name>
    <dbReference type="NCBI Taxonomy" id="146536"/>
    <lineage>
        <taxon>Bacteria</taxon>
        <taxon>Bacillati</taxon>
        <taxon>Actinomycetota</taxon>
        <taxon>Actinomycetes</taxon>
        <taxon>Kitasatosporales</taxon>
        <taxon>Streptomycetaceae</taxon>
        <taxon>Streptomyces</taxon>
    </lineage>
</organism>
<comment type="caution">
    <text evidence="1">The sequence shown here is derived from an EMBL/GenBank/DDBJ whole genome shotgun (WGS) entry which is preliminary data.</text>
</comment>
<dbReference type="PANTHER" id="PTHR43434">
    <property type="entry name" value="PHOSPHOGLYCOLATE PHOSPHATASE"/>
    <property type="match status" value="1"/>
</dbReference>